<evidence type="ECO:0000313" key="2">
    <source>
        <dbReference type="Proteomes" id="UP000822476"/>
    </source>
</evidence>
<keyword evidence="2" id="KW-1185">Reference proteome</keyword>
<sequence length="200" mass="22816">MKDYERIREDIDRLASTWPPIIRSASVQARPTELFHDGEGFYSLDPRRSRARMSWYLQFKRISPLKLHCYSQIHLINNIPTWSLPSEGQLALILVGSRQDGVASTQKFCRPMSLTDINWESILSGRLVVTTSKANESGEDAFDPEFDILTNLPLQALILDRTSYSTNAKHSQHSGPCTDQVYILVRGQWNGHDRASVKRV</sequence>
<protein>
    <submittedName>
        <fullName evidence="1">Uncharacterized protein</fullName>
    </submittedName>
</protein>
<comment type="caution">
    <text evidence="1">The sequence shown here is derived from an EMBL/GenBank/DDBJ whole genome shotgun (WGS) entry which is preliminary data.</text>
</comment>
<organism evidence="1 2">
    <name type="scientific">Paragonimus skrjabini miyazakii</name>
    <dbReference type="NCBI Taxonomy" id="59628"/>
    <lineage>
        <taxon>Eukaryota</taxon>
        <taxon>Metazoa</taxon>
        <taxon>Spiralia</taxon>
        <taxon>Lophotrochozoa</taxon>
        <taxon>Platyhelminthes</taxon>
        <taxon>Trematoda</taxon>
        <taxon>Digenea</taxon>
        <taxon>Plagiorchiida</taxon>
        <taxon>Troglotremata</taxon>
        <taxon>Troglotrematidae</taxon>
        <taxon>Paragonimus</taxon>
    </lineage>
</organism>
<gene>
    <name evidence="1" type="ORF">EG68_11638</name>
</gene>
<proteinExistence type="predicted"/>
<reference evidence="1" key="1">
    <citation type="submission" date="2019-07" db="EMBL/GenBank/DDBJ databases">
        <title>Annotation for the trematode Paragonimus miyazaki's.</title>
        <authorList>
            <person name="Choi Y.-J."/>
        </authorList>
    </citation>
    <scope>NUCLEOTIDE SEQUENCE</scope>
    <source>
        <strain evidence="1">Japan</strain>
    </source>
</reference>
<dbReference type="Proteomes" id="UP000822476">
    <property type="component" value="Unassembled WGS sequence"/>
</dbReference>
<dbReference type="OrthoDB" id="6288276at2759"/>
<dbReference type="EMBL" id="JTDE01008855">
    <property type="protein sequence ID" value="KAF7234713.1"/>
    <property type="molecule type" value="Genomic_DNA"/>
</dbReference>
<dbReference type="AlphaFoldDB" id="A0A8S9YJB1"/>
<name>A0A8S9YJB1_9TREM</name>
<accession>A0A8S9YJB1</accession>
<evidence type="ECO:0000313" key="1">
    <source>
        <dbReference type="EMBL" id="KAF7234713.1"/>
    </source>
</evidence>